<dbReference type="PROSITE" id="PS01231">
    <property type="entry name" value="TRMA_2"/>
    <property type="match status" value="1"/>
</dbReference>
<dbReference type="EMBL" id="JABEPQ010000001">
    <property type="protein sequence ID" value="NNM45177.1"/>
    <property type="molecule type" value="Genomic_DNA"/>
</dbReference>
<evidence type="ECO:0000259" key="5">
    <source>
        <dbReference type="PROSITE" id="PS50926"/>
    </source>
</evidence>
<dbReference type="Gene3D" id="2.40.50.140">
    <property type="entry name" value="Nucleic acid-binding proteins"/>
    <property type="match status" value="1"/>
</dbReference>
<dbReference type="InterPro" id="IPR002792">
    <property type="entry name" value="TRAM_dom"/>
</dbReference>
<feature type="domain" description="TRAM" evidence="5">
    <location>
        <begin position="3"/>
        <end position="63"/>
    </location>
</feature>
<feature type="binding site" evidence="4">
    <location>
        <position position="247"/>
    </location>
    <ligand>
        <name>S-adenosyl-L-methionine</name>
        <dbReference type="ChEBI" id="CHEBI:59789"/>
    </ligand>
</feature>
<dbReference type="PROSITE" id="PS50926">
    <property type="entry name" value="TRAM"/>
    <property type="match status" value="1"/>
</dbReference>
<keyword evidence="2 4" id="KW-0808">Transferase</keyword>
<dbReference type="Gene3D" id="3.40.50.150">
    <property type="entry name" value="Vaccinia Virus protein VP39"/>
    <property type="match status" value="2"/>
</dbReference>
<dbReference type="PROSITE" id="PS51687">
    <property type="entry name" value="SAM_MT_RNA_M5U"/>
    <property type="match status" value="1"/>
</dbReference>
<dbReference type="RefSeq" id="WP_171242234.1">
    <property type="nucleotide sequence ID" value="NZ_JABEPQ010000001.1"/>
</dbReference>
<dbReference type="InterPro" id="IPR010280">
    <property type="entry name" value="U5_MeTrfase_fam"/>
</dbReference>
<dbReference type="SUPFAM" id="SSF50249">
    <property type="entry name" value="Nucleic acid-binding proteins"/>
    <property type="match status" value="1"/>
</dbReference>
<accession>A0A849HKK0</accession>
<dbReference type="InterPro" id="IPR012340">
    <property type="entry name" value="NA-bd_OB-fold"/>
</dbReference>
<comment type="caution">
    <text evidence="6">The sequence shown here is derived from an EMBL/GenBank/DDBJ whole genome shotgun (WGS) entry which is preliminary data.</text>
</comment>
<feature type="binding site" evidence="4">
    <location>
        <position position="300"/>
    </location>
    <ligand>
        <name>S-adenosyl-L-methionine</name>
        <dbReference type="ChEBI" id="CHEBI:59789"/>
    </ligand>
</feature>
<dbReference type="Gene3D" id="2.40.50.1070">
    <property type="match status" value="1"/>
</dbReference>
<feature type="binding site" evidence="4">
    <location>
        <position position="276"/>
    </location>
    <ligand>
        <name>S-adenosyl-L-methionine</name>
        <dbReference type="ChEBI" id="CHEBI:59789"/>
    </ligand>
</feature>
<dbReference type="AlphaFoldDB" id="A0A849HKK0"/>
<dbReference type="GO" id="GO:0070041">
    <property type="term" value="F:rRNA (uridine-C5-)-methyltransferase activity"/>
    <property type="evidence" value="ECO:0007669"/>
    <property type="project" value="TreeGrafter"/>
</dbReference>
<feature type="binding site" evidence="4">
    <location>
        <position position="367"/>
    </location>
    <ligand>
        <name>S-adenosyl-L-methionine</name>
        <dbReference type="ChEBI" id="CHEBI:59789"/>
    </ligand>
</feature>
<dbReference type="GO" id="GO:0070475">
    <property type="term" value="P:rRNA base methylation"/>
    <property type="evidence" value="ECO:0007669"/>
    <property type="project" value="TreeGrafter"/>
</dbReference>
<dbReference type="PANTHER" id="PTHR11061:SF30">
    <property type="entry name" value="TRNA (URACIL(54)-C(5))-METHYLTRANSFERASE"/>
    <property type="match status" value="1"/>
</dbReference>
<name>A0A849HKK0_9MICO</name>
<keyword evidence="7" id="KW-1185">Reference proteome</keyword>
<dbReference type="Pfam" id="PF01938">
    <property type="entry name" value="TRAM"/>
    <property type="match status" value="1"/>
</dbReference>
<dbReference type="Proteomes" id="UP000588586">
    <property type="component" value="Unassembled WGS sequence"/>
</dbReference>
<dbReference type="InterPro" id="IPR029063">
    <property type="entry name" value="SAM-dependent_MTases_sf"/>
</dbReference>
<proteinExistence type="inferred from homology"/>
<evidence type="ECO:0000256" key="3">
    <source>
        <dbReference type="ARBA" id="ARBA00022691"/>
    </source>
</evidence>
<sequence length="444" mass="46838">MSELRVGDEVELDVGPVAHGGFCVARHEGRVVFVRLALPGERVLARVTEAREGQRFVRAEAVEVLTPSPHRVPPPCRYAVPGQCGGCDFQQADVAYQRDLKAAVVREQLERLAGLHRDLVHGLVVEPLPVPAEAQGEMPSGLGWRTRVEFAVDEAGVPGLHRYRSHEVVPVDTCLIADPRVLATGVLGRTWPGERAVDVVAPSVGEVVEVPVPSDPGAPVASPTVTEAVAAQGFSGNFEVSARGFWQVHPGAAATFVDVVLELLDPQPGETALDLYAGVGLFAAALASRVGETGRVVAVESDASATRAAEGNLAAYPSTLVVGARVDDAFGVARPARKGAARQRATRQRKLRRNPLLPPTADVVVLDPPRTGAGRGVCGQVAGLGARAIAYVACDPAALARDTAYLRERGYALRALRAFDAFPMTHHVECIALFAPGDPPEDGA</sequence>
<protein>
    <submittedName>
        <fullName evidence="6">Class I SAM-dependent RNA methyltransferase</fullName>
    </submittedName>
</protein>
<reference evidence="6 7" key="1">
    <citation type="submission" date="2020-04" db="EMBL/GenBank/DDBJ databases">
        <title>Knoellia sp. isolate from air conditioner.</title>
        <authorList>
            <person name="Chea S."/>
            <person name="Kim D.-U."/>
        </authorList>
    </citation>
    <scope>NUCLEOTIDE SEQUENCE [LARGE SCALE GENOMIC DNA]</scope>
    <source>
        <strain evidence="6 7">DB2414S</strain>
    </source>
</reference>
<dbReference type="SUPFAM" id="SSF53335">
    <property type="entry name" value="S-adenosyl-L-methionine-dependent methyltransferases"/>
    <property type="match status" value="1"/>
</dbReference>
<evidence type="ECO:0000256" key="1">
    <source>
        <dbReference type="ARBA" id="ARBA00022603"/>
    </source>
</evidence>
<evidence type="ECO:0000313" key="7">
    <source>
        <dbReference type="Proteomes" id="UP000588586"/>
    </source>
</evidence>
<dbReference type="InterPro" id="IPR030391">
    <property type="entry name" value="MeTrfase_TrmA_CS"/>
</dbReference>
<comment type="similarity">
    <text evidence="4">Belongs to the class I-like SAM-binding methyltransferase superfamily. RNA M5U methyltransferase family.</text>
</comment>
<dbReference type="PANTHER" id="PTHR11061">
    <property type="entry name" value="RNA M5U METHYLTRANSFERASE"/>
    <property type="match status" value="1"/>
</dbReference>
<evidence type="ECO:0000256" key="4">
    <source>
        <dbReference type="PROSITE-ProRule" id="PRU01024"/>
    </source>
</evidence>
<organism evidence="6 7">
    <name type="scientific">Knoellia koreensis</name>
    <dbReference type="NCBI Taxonomy" id="2730921"/>
    <lineage>
        <taxon>Bacteria</taxon>
        <taxon>Bacillati</taxon>
        <taxon>Actinomycetota</taxon>
        <taxon>Actinomycetes</taxon>
        <taxon>Micrococcales</taxon>
        <taxon>Intrasporangiaceae</taxon>
        <taxon>Knoellia</taxon>
    </lineage>
</organism>
<dbReference type="Pfam" id="PF05958">
    <property type="entry name" value="tRNA_U5-meth_tr"/>
    <property type="match status" value="1"/>
</dbReference>
<gene>
    <name evidence="6" type="ORF">HJG52_04055</name>
</gene>
<keyword evidence="3 4" id="KW-0949">S-adenosyl-L-methionine</keyword>
<keyword evidence="1 4" id="KW-0489">Methyltransferase</keyword>
<evidence type="ECO:0000313" key="6">
    <source>
        <dbReference type="EMBL" id="NNM45177.1"/>
    </source>
</evidence>
<feature type="active site" description="Nucleophile" evidence="4">
    <location>
        <position position="394"/>
    </location>
</feature>
<evidence type="ECO:0000256" key="2">
    <source>
        <dbReference type="ARBA" id="ARBA00022679"/>
    </source>
</evidence>